<sequence>MSPAGVVLSCRYRSLDDIPPIGYTCSLSTTTTAPKSVRLADSAPHPPPRHASRNHVNPTTSWVTRITRVTPLNIRCSCWGTDRVESTTIVSFPRSLYEGVFSVARSKGSVAAFRFPASLPVQQQQQQHRIRLTDALSIMDKVHVKLNLVNESCVKNQEQSRLRSCLQSSPELLLSACLCASAEAARFDAAAPLRIRALTLRDVRLRSIARPNVQDHLERELQMQVAAEVSMSRRVAAQSVESRTSSCGDHVRSSCAWRS</sequence>
<dbReference type="EMBL" id="LVLJ01000312">
    <property type="protein sequence ID" value="OAE34748.1"/>
    <property type="molecule type" value="Genomic_DNA"/>
</dbReference>
<dbReference type="Proteomes" id="UP000077202">
    <property type="component" value="Unassembled WGS sequence"/>
</dbReference>
<protein>
    <submittedName>
        <fullName evidence="1">Uncharacterized protein</fullName>
    </submittedName>
</protein>
<gene>
    <name evidence="1" type="ORF">AXG93_2528s1130</name>
</gene>
<comment type="caution">
    <text evidence="1">The sequence shown here is derived from an EMBL/GenBank/DDBJ whole genome shotgun (WGS) entry which is preliminary data.</text>
</comment>
<reference evidence="1" key="1">
    <citation type="submission" date="2016-03" db="EMBL/GenBank/DDBJ databases">
        <title>Mechanisms controlling the formation of the plant cell surface in tip-growing cells are functionally conserved among land plants.</title>
        <authorList>
            <person name="Honkanen S."/>
            <person name="Jones V.A."/>
            <person name="Morieri G."/>
            <person name="Champion C."/>
            <person name="Hetherington A.J."/>
            <person name="Kelly S."/>
            <person name="Saint-Marcoux D."/>
            <person name="Proust H."/>
            <person name="Prescott H."/>
            <person name="Dolan L."/>
        </authorList>
    </citation>
    <scope>NUCLEOTIDE SEQUENCE [LARGE SCALE GENOMIC DNA]</scope>
    <source>
        <tissue evidence="1">Whole gametophyte</tissue>
    </source>
</reference>
<proteinExistence type="predicted"/>
<evidence type="ECO:0000313" key="2">
    <source>
        <dbReference type="Proteomes" id="UP000077202"/>
    </source>
</evidence>
<name>A0A176WNL6_MARPO</name>
<organism evidence="1 2">
    <name type="scientific">Marchantia polymorpha subsp. ruderalis</name>
    <dbReference type="NCBI Taxonomy" id="1480154"/>
    <lineage>
        <taxon>Eukaryota</taxon>
        <taxon>Viridiplantae</taxon>
        <taxon>Streptophyta</taxon>
        <taxon>Embryophyta</taxon>
        <taxon>Marchantiophyta</taxon>
        <taxon>Marchantiopsida</taxon>
        <taxon>Marchantiidae</taxon>
        <taxon>Marchantiales</taxon>
        <taxon>Marchantiaceae</taxon>
        <taxon>Marchantia</taxon>
    </lineage>
</organism>
<keyword evidence="2" id="KW-1185">Reference proteome</keyword>
<dbReference type="AlphaFoldDB" id="A0A176WNL6"/>
<evidence type="ECO:0000313" key="1">
    <source>
        <dbReference type="EMBL" id="OAE34748.1"/>
    </source>
</evidence>
<accession>A0A176WNL6</accession>